<keyword evidence="4 9" id="KW-1133">Transmembrane helix</keyword>
<comment type="similarity">
    <text evidence="2">Belongs to the G-protein coupled receptor 1 family.</text>
</comment>
<evidence type="ECO:0000256" key="9">
    <source>
        <dbReference type="SAM" id="Phobius"/>
    </source>
</evidence>
<dbReference type="Gene3D" id="1.20.1070.10">
    <property type="entry name" value="Rhodopsin 7-helix transmembrane proteins"/>
    <property type="match status" value="1"/>
</dbReference>
<comment type="caution">
    <text evidence="11">The sequence shown here is derived from an EMBL/GenBank/DDBJ whole genome shotgun (WGS) entry which is preliminary data.</text>
</comment>
<evidence type="ECO:0000256" key="2">
    <source>
        <dbReference type="ARBA" id="ARBA00010663"/>
    </source>
</evidence>
<keyword evidence="8" id="KW-0807">Transducer</keyword>
<dbReference type="PRINTS" id="PR00237">
    <property type="entry name" value="GPCRRHODOPSN"/>
</dbReference>
<evidence type="ECO:0000313" key="11">
    <source>
        <dbReference type="EMBL" id="RWS03511.1"/>
    </source>
</evidence>
<feature type="transmembrane region" description="Helical" evidence="9">
    <location>
        <begin position="122"/>
        <end position="140"/>
    </location>
</feature>
<organism evidence="11 12">
    <name type="scientific">Dinothrombium tinctorium</name>
    <dbReference type="NCBI Taxonomy" id="1965070"/>
    <lineage>
        <taxon>Eukaryota</taxon>
        <taxon>Metazoa</taxon>
        <taxon>Ecdysozoa</taxon>
        <taxon>Arthropoda</taxon>
        <taxon>Chelicerata</taxon>
        <taxon>Arachnida</taxon>
        <taxon>Acari</taxon>
        <taxon>Acariformes</taxon>
        <taxon>Trombidiformes</taxon>
        <taxon>Prostigmata</taxon>
        <taxon>Anystina</taxon>
        <taxon>Parasitengona</taxon>
        <taxon>Trombidioidea</taxon>
        <taxon>Trombidiidae</taxon>
        <taxon>Dinothrombium</taxon>
    </lineage>
</organism>
<evidence type="ECO:0000256" key="3">
    <source>
        <dbReference type="ARBA" id="ARBA00022692"/>
    </source>
</evidence>
<dbReference type="Proteomes" id="UP000285301">
    <property type="component" value="Unassembled WGS sequence"/>
</dbReference>
<dbReference type="InterPro" id="IPR017452">
    <property type="entry name" value="GPCR_Rhodpsn_7TM"/>
</dbReference>
<dbReference type="STRING" id="1965070.A0A3S3PL20"/>
<dbReference type="SUPFAM" id="SSF81321">
    <property type="entry name" value="Family A G protein-coupled receptor-like"/>
    <property type="match status" value="1"/>
</dbReference>
<keyword evidence="5" id="KW-0297">G-protein coupled receptor</keyword>
<reference evidence="11 12" key="1">
    <citation type="journal article" date="2018" name="Gigascience">
        <title>Genomes of trombidid mites reveal novel predicted allergens and laterally-transferred genes associated with secondary metabolism.</title>
        <authorList>
            <person name="Dong X."/>
            <person name="Chaisiri K."/>
            <person name="Xia D."/>
            <person name="Armstrong S.D."/>
            <person name="Fang Y."/>
            <person name="Donnelly M.J."/>
            <person name="Kadowaki T."/>
            <person name="McGarry J.W."/>
            <person name="Darby A.C."/>
            <person name="Makepeace B.L."/>
        </authorList>
    </citation>
    <scope>NUCLEOTIDE SEQUENCE [LARGE SCALE GENOMIC DNA]</scope>
    <source>
        <strain evidence="11">UoL-WK</strain>
    </source>
</reference>
<dbReference type="PANTHER" id="PTHR24235:SF12">
    <property type="entry name" value="G-PROTEIN COUPLED RECEPTORS FAMILY 1 PROFILE DOMAIN-CONTAINING PROTEIN"/>
    <property type="match status" value="1"/>
</dbReference>
<evidence type="ECO:0000256" key="8">
    <source>
        <dbReference type="ARBA" id="ARBA00023224"/>
    </source>
</evidence>
<feature type="transmembrane region" description="Helical" evidence="9">
    <location>
        <begin position="163"/>
        <end position="184"/>
    </location>
</feature>
<keyword evidence="6 9" id="KW-0472">Membrane</keyword>
<dbReference type="InterPro" id="IPR000276">
    <property type="entry name" value="GPCR_Rhodpsn"/>
</dbReference>
<dbReference type="PANTHER" id="PTHR24235">
    <property type="entry name" value="NEUROPEPTIDE Y RECEPTOR"/>
    <property type="match status" value="1"/>
</dbReference>
<feature type="transmembrane region" description="Helical" evidence="9">
    <location>
        <begin position="81"/>
        <end position="102"/>
    </location>
</feature>
<evidence type="ECO:0000313" key="12">
    <source>
        <dbReference type="Proteomes" id="UP000285301"/>
    </source>
</evidence>
<evidence type="ECO:0000256" key="5">
    <source>
        <dbReference type="ARBA" id="ARBA00023040"/>
    </source>
</evidence>
<evidence type="ECO:0000256" key="4">
    <source>
        <dbReference type="ARBA" id="ARBA00022989"/>
    </source>
</evidence>
<proteinExistence type="inferred from homology"/>
<comment type="subcellular location">
    <subcellularLocation>
        <location evidence="1">Membrane</location>
        <topology evidence="1">Multi-pass membrane protein</topology>
    </subcellularLocation>
</comment>
<keyword evidence="7 11" id="KW-0675">Receptor</keyword>
<gene>
    <name evidence="11" type="ORF">B4U79_09607</name>
</gene>
<evidence type="ECO:0000256" key="1">
    <source>
        <dbReference type="ARBA" id="ARBA00004141"/>
    </source>
</evidence>
<protein>
    <submittedName>
        <fullName evidence="11">Neuropeptide Y receptor type 1-like protein</fullName>
    </submittedName>
</protein>
<evidence type="ECO:0000256" key="6">
    <source>
        <dbReference type="ARBA" id="ARBA00023136"/>
    </source>
</evidence>
<accession>A0A3S3PL20</accession>
<dbReference type="PROSITE" id="PS50262">
    <property type="entry name" value="G_PROTEIN_RECEP_F1_2"/>
    <property type="match status" value="1"/>
</dbReference>
<sequence>MSDTNYDYFDIMNISSNETLPLREFYFKIHYYFNDRIRFSLRTEISLAILYIAIALVGVFSNSLIIFVINKNKKLKIPYNYLILNLNVSDIILCVICSPFTFVQVIRRNWLNSIFLCKAVPFLQGTAVFVSTGTISAIAIKRMSSIRKDTLVNFKLFQAKRQLLIETLIIWVVAMIFALPASIYHSVLSVELMSFGGYDIDNNERNHLRLAKCSNKK</sequence>
<keyword evidence="3 9" id="KW-0812">Transmembrane</keyword>
<dbReference type="Pfam" id="PF00001">
    <property type="entry name" value="7tm_1"/>
    <property type="match status" value="1"/>
</dbReference>
<name>A0A3S3PL20_9ACAR</name>
<feature type="transmembrane region" description="Helical" evidence="9">
    <location>
        <begin position="48"/>
        <end position="69"/>
    </location>
</feature>
<dbReference type="AlphaFoldDB" id="A0A3S3PL20"/>
<keyword evidence="12" id="KW-1185">Reference proteome</keyword>
<evidence type="ECO:0000259" key="10">
    <source>
        <dbReference type="PROSITE" id="PS50262"/>
    </source>
</evidence>
<dbReference type="EMBL" id="NCKU01006430">
    <property type="protein sequence ID" value="RWS03511.1"/>
    <property type="molecule type" value="Genomic_DNA"/>
</dbReference>
<dbReference type="GO" id="GO:0004930">
    <property type="term" value="F:G protein-coupled receptor activity"/>
    <property type="evidence" value="ECO:0007669"/>
    <property type="project" value="UniProtKB-KW"/>
</dbReference>
<feature type="domain" description="G-protein coupled receptors family 1 profile" evidence="10">
    <location>
        <begin position="61"/>
        <end position="217"/>
    </location>
</feature>
<dbReference type="OrthoDB" id="6417091at2759"/>
<dbReference type="GO" id="GO:0016020">
    <property type="term" value="C:membrane"/>
    <property type="evidence" value="ECO:0007669"/>
    <property type="project" value="UniProtKB-SubCell"/>
</dbReference>
<evidence type="ECO:0000256" key="7">
    <source>
        <dbReference type="ARBA" id="ARBA00023170"/>
    </source>
</evidence>